<reference evidence="12 13" key="1">
    <citation type="submission" date="2015-12" db="EMBL/GenBank/DDBJ databases">
        <title>The genome of Folsomia candida.</title>
        <authorList>
            <person name="Faddeeva A."/>
            <person name="Derks M.F."/>
            <person name="Anvar Y."/>
            <person name="Smit S."/>
            <person name="Van Straalen N."/>
            <person name="Roelofs D."/>
        </authorList>
    </citation>
    <scope>NUCLEOTIDE SEQUENCE [LARGE SCALE GENOMIC DNA]</scope>
    <source>
        <strain evidence="12 13">VU population</strain>
        <tissue evidence="12">Whole body</tissue>
    </source>
</reference>
<feature type="compositionally biased region" description="Low complexity" evidence="9">
    <location>
        <begin position="278"/>
        <end position="298"/>
    </location>
</feature>
<comment type="subcellular location">
    <subcellularLocation>
        <location evidence="1">Nucleus</location>
    </subcellularLocation>
</comment>
<dbReference type="InterPro" id="IPR014001">
    <property type="entry name" value="Helicase_ATP-bd"/>
</dbReference>
<name>A0A226EEC8_FOLCA</name>
<keyword evidence="6" id="KW-0067">ATP-binding</keyword>
<feature type="compositionally biased region" description="Low complexity" evidence="9">
    <location>
        <begin position="119"/>
        <end position="129"/>
    </location>
</feature>
<feature type="region of interest" description="Disordered" evidence="9">
    <location>
        <begin position="220"/>
        <end position="247"/>
    </location>
</feature>
<dbReference type="Proteomes" id="UP000198287">
    <property type="component" value="Unassembled WGS sequence"/>
</dbReference>
<evidence type="ECO:0000259" key="11">
    <source>
        <dbReference type="PROSITE" id="PS51194"/>
    </source>
</evidence>
<evidence type="ECO:0000256" key="6">
    <source>
        <dbReference type="ARBA" id="ARBA00022840"/>
    </source>
</evidence>
<evidence type="ECO:0000256" key="3">
    <source>
        <dbReference type="ARBA" id="ARBA00022741"/>
    </source>
</evidence>
<dbReference type="OMA" id="WYSDIAC"/>
<evidence type="ECO:0000259" key="10">
    <source>
        <dbReference type="PROSITE" id="PS51192"/>
    </source>
</evidence>
<feature type="compositionally biased region" description="Polar residues" evidence="9">
    <location>
        <begin position="824"/>
        <end position="847"/>
    </location>
</feature>
<dbReference type="InterPro" id="IPR044078">
    <property type="entry name" value="Mot1_ATP-bd"/>
</dbReference>
<feature type="compositionally biased region" description="Polar residues" evidence="9">
    <location>
        <begin position="227"/>
        <end position="244"/>
    </location>
</feature>
<dbReference type="FunFam" id="3.40.50.300:FF:000428">
    <property type="entry name" value="TATA-binding protein-associated factor 172"/>
    <property type="match status" value="1"/>
</dbReference>
<dbReference type="Pfam" id="PF00271">
    <property type="entry name" value="Helicase_C"/>
    <property type="match status" value="1"/>
</dbReference>
<dbReference type="Pfam" id="PF12054">
    <property type="entry name" value="DUF3535"/>
    <property type="match status" value="1"/>
</dbReference>
<dbReference type="GO" id="GO:0016887">
    <property type="term" value="F:ATP hydrolysis activity"/>
    <property type="evidence" value="ECO:0007669"/>
    <property type="project" value="InterPro"/>
</dbReference>
<dbReference type="Gene3D" id="3.40.50.300">
    <property type="entry name" value="P-loop containing nucleotide triphosphate hydrolases"/>
    <property type="match status" value="1"/>
</dbReference>
<dbReference type="GO" id="GO:0005634">
    <property type="term" value="C:nucleus"/>
    <property type="evidence" value="ECO:0007669"/>
    <property type="project" value="UniProtKB-SubCell"/>
</dbReference>
<dbReference type="InterPro" id="IPR011989">
    <property type="entry name" value="ARM-like"/>
</dbReference>
<keyword evidence="3" id="KW-0547">Nucleotide-binding</keyword>
<keyword evidence="13" id="KW-1185">Reference proteome</keyword>
<dbReference type="SMART" id="SM00487">
    <property type="entry name" value="DEXDc"/>
    <property type="match status" value="1"/>
</dbReference>
<dbReference type="Pfam" id="PF00176">
    <property type="entry name" value="SNF2-rel_dom"/>
    <property type="match status" value="1"/>
</dbReference>
<dbReference type="PROSITE" id="PS51194">
    <property type="entry name" value="HELICASE_CTER"/>
    <property type="match status" value="1"/>
</dbReference>
<dbReference type="SUPFAM" id="SSF48371">
    <property type="entry name" value="ARM repeat"/>
    <property type="match status" value="1"/>
</dbReference>
<dbReference type="InterPro" id="IPR016024">
    <property type="entry name" value="ARM-type_fold"/>
</dbReference>
<evidence type="ECO:0000256" key="1">
    <source>
        <dbReference type="ARBA" id="ARBA00004123"/>
    </source>
</evidence>
<dbReference type="FunFam" id="3.40.50.10810:FF:000009">
    <property type="entry name" value="B-TFIID TATA-box-binding protein-associated factor 1"/>
    <property type="match status" value="1"/>
</dbReference>
<evidence type="ECO:0000256" key="5">
    <source>
        <dbReference type="ARBA" id="ARBA00022806"/>
    </source>
</evidence>
<dbReference type="InterPro" id="IPR044972">
    <property type="entry name" value="Mot1"/>
</dbReference>
<dbReference type="SUPFAM" id="SSF52540">
    <property type="entry name" value="P-loop containing nucleoside triphosphate hydrolases"/>
    <property type="match status" value="2"/>
</dbReference>
<keyword evidence="2" id="KW-0677">Repeat</keyword>
<gene>
    <name evidence="12" type="ORF">Fcan01_08782</name>
</gene>
<keyword evidence="7" id="KW-0238">DNA-binding</keyword>
<accession>A0A226EEC8</accession>
<feature type="region of interest" description="Disordered" evidence="9">
    <location>
        <begin position="267"/>
        <end position="307"/>
    </location>
</feature>
<keyword evidence="4" id="KW-0378">Hydrolase</keyword>
<dbReference type="STRING" id="158441.A0A226EEC8"/>
<dbReference type="CDD" id="cd17999">
    <property type="entry name" value="DEXHc_Mot1"/>
    <property type="match status" value="1"/>
</dbReference>
<dbReference type="InterPro" id="IPR049730">
    <property type="entry name" value="SNF2/RAD54-like_C"/>
</dbReference>
<dbReference type="GO" id="GO:0005524">
    <property type="term" value="F:ATP binding"/>
    <property type="evidence" value="ECO:0007669"/>
    <property type="project" value="UniProtKB-KW"/>
</dbReference>
<dbReference type="EMBL" id="LNIX01000004">
    <property type="protein sequence ID" value="OXA55618.1"/>
    <property type="molecule type" value="Genomic_DNA"/>
</dbReference>
<dbReference type="InterPro" id="IPR000330">
    <property type="entry name" value="SNF2_N"/>
</dbReference>
<feature type="region of interest" description="Disordered" evidence="9">
    <location>
        <begin position="84"/>
        <end position="132"/>
    </location>
</feature>
<dbReference type="OrthoDB" id="10252227at2759"/>
<dbReference type="CDD" id="cd18793">
    <property type="entry name" value="SF2_C_SNF"/>
    <property type="match status" value="1"/>
</dbReference>
<dbReference type="PANTHER" id="PTHR36498">
    <property type="entry name" value="TATA-BINDING PROTEIN-ASSOCIATED FACTOR 172"/>
    <property type="match status" value="1"/>
</dbReference>
<feature type="domain" description="Helicase ATP-binding" evidence="10">
    <location>
        <begin position="1367"/>
        <end position="1542"/>
    </location>
</feature>
<feature type="region of interest" description="Disordered" evidence="9">
    <location>
        <begin position="811"/>
        <end position="847"/>
    </location>
</feature>
<evidence type="ECO:0000256" key="7">
    <source>
        <dbReference type="ARBA" id="ARBA00023125"/>
    </source>
</evidence>
<feature type="domain" description="Helicase C-terminal" evidence="11">
    <location>
        <begin position="1720"/>
        <end position="1875"/>
    </location>
</feature>
<feature type="region of interest" description="Disordered" evidence="9">
    <location>
        <begin position="161"/>
        <end position="189"/>
    </location>
</feature>
<feature type="region of interest" description="Disordered" evidence="9">
    <location>
        <begin position="708"/>
        <end position="728"/>
    </location>
</feature>
<evidence type="ECO:0000313" key="13">
    <source>
        <dbReference type="Proteomes" id="UP000198287"/>
    </source>
</evidence>
<dbReference type="InterPro" id="IPR001650">
    <property type="entry name" value="Helicase_C-like"/>
</dbReference>
<dbReference type="GO" id="GO:0017025">
    <property type="term" value="F:TBP-class protein binding"/>
    <property type="evidence" value="ECO:0007669"/>
    <property type="project" value="InterPro"/>
</dbReference>
<evidence type="ECO:0000256" key="8">
    <source>
        <dbReference type="ARBA" id="ARBA00023242"/>
    </source>
</evidence>
<dbReference type="InterPro" id="IPR027417">
    <property type="entry name" value="P-loop_NTPase"/>
</dbReference>
<evidence type="ECO:0000313" key="12">
    <source>
        <dbReference type="EMBL" id="OXA55618.1"/>
    </source>
</evidence>
<keyword evidence="8" id="KW-0539">Nucleus</keyword>
<dbReference type="GO" id="GO:0004386">
    <property type="term" value="F:helicase activity"/>
    <property type="evidence" value="ECO:0007669"/>
    <property type="project" value="UniProtKB-KW"/>
</dbReference>
<dbReference type="SMART" id="SM00490">
    <property type="entry name" value="HELICc"/>
    <property type="match status" value="1"/>
</dbReference>
<comment type="caution">
    <text evidence="12">The sequence shown here is derived from an EMBL/GenBank/DDBJ whole genome shotgun (WGS) entry which is preliminary data.</text>
</comment>
<dbReference type="PANTHER" id="PTHR36498:SF1">
    <property type="entry name" value="TATA-BINDING PROTEIN-ASSOCIATED FACTOR 172"/>
    <property type="match status" value="1"/>
</dbReference>
<proteinExistence type="predicted"/>
<organism evidence="12 13">
    <name type="scientific">Folsomia candida</name>
    <name type="common">Springtail</name>
    <dbReference type="NCBI Taxonomy" id="158441"/>
    <lineage>
        <taxon>Eukaryota</taxon>
        <taxon>Metazoa</taxon>
        <taxon>Ecdysozoa</taxon>
        <taxon>Arthropoda</taxon>
        <taxon>Hexapoda</taxon>
        <taxon>Collembola</taxon>
        <taxon>Entomobryomorpha</taxon>
        <taxon>Isotomoidea</taxon>
        <taxon>Isotomidae</taxon>
        <taxon>Proisotominae</taxon>
        <taxon>Folsomia</taxon>
    </lineage>
</organism>
<dbReference type="GO" id="GO:0003677">
    <property type="term" value="F:DNA binding"/>
    <property type="evidence" value="ECO:0007669"/>
    <property type="project" value="UniProtKB-KW"/>
</dbReference>
<keyword evidence="5 12" id="KW-0347">Helicase</keyword>
<dbReference type="PROSITE" id="PS51192">
    <property type="entry name" value="HELICASE_ATP_BIND_1"/>
    <property type="match status" value="1"/>
</dbReference>
<dbReference type="Gene3D" id="1.25.10.10">
    <property type="entry name" value="Leucine-rich Repeat Variant"/>
    <property type="match status" value="2"/>
</dbReference>
<protein>
    <submittedName>
        <fullName evidence="12">Putative helicase mot1</fullName>
    </submittedName>
</protein>
<dbReference type="InterPro" id="IPR038718">
    <property type="entry name" value="SNF2-like_sf"/>
</dbReference>
<evidence type="ECO:0000256" key="4">
    <source>
        <dbReference type="ARBA" id="ARBA00022801"/>
    </source>
</evidence>
<evidence type="ECO:0000256" key="2">
    <source>
        <dbReference type="ARBA" id="ARBA00022737"/>
    </source>
</evidence>
<sequence length="2145" mass="236349">MTRLDRLFVLLESGSTPGTRKAAATQLGEVQRLHPHELPFILSRVHKCLRSTSWETRVAAGLAVEAILSKVPAWNPLPAQQLKQEVKEEQIDDDDSNLVISIDPDEEGQDSVDKGKNLTPTTTSSVPTSGNKQRLSFQSFDLDLLTSTASNFLMASDTKVFENSGGGNSSSSQSGARRDQSNSQDPASQRAAINKRLGLDVAEKMGIDTSDIVSNEDLISEQDEPLETSQPSTSTTKENPSSVSLPLFDPNLEEQLSLSSRELNLAKRRARKQKMRESAAAQSSMDDSQQSGTSSSSQYVGGAEGSNKRLKREDSMLDFSAEAWSIYSVGEGQWPLSAWARKKVVTKKNVFAPAFPSNEFELDILINDMFSPSWEVRHGAATALREVVKLHGNGGGREPWMSKGESDLAHTTWIEDLALRLVSVLALDRFGDFVSDQVVAPVRETCSQCLGAVVGLMGEDGVVGVIHILVKLLYQSSWEVRHGALLGLKYIFAVRRDLISTLLPLAFPAIFACLSDKVDDVSAVAASSLIPVSDLLVETLPLETPAVVSVLWDSLADLDDLSSACNSIMGLLATLLTFPKARSTLRELDILIPRLWPFLHHTSSSVRKSALLTLQKLTELDPSVAPMSVGPLKETLRHTYQRALVEHVQDVQNLIPQVWSDLLKSSKLENLLLSACPYFGTWLALAMQPARFPIDPFCLLSASQGQGARRKSTNNKDHVNAPPEEEISTPITEKVFMGGSADGDPTTVAAARLRLTKMLGELASYIVQPIPNGHSSEEPIELFVRVLMVHLNSRSALQRTTTSFVISAWPESSPHGSGHDNGHAITSNSTHPSSTNGSVNNCSIGTNNSSLKNTANSVATNKRKSHPGLSARLTECLSENVYFDEVAGGLTKLQSECRDFVATLKHYKVPLPPDIQAVTGSPPLFSLAQIETLGGSGMMELIQKNLKKPKIADTLLERRKTIWNLWNATTTEFTALTIMTLAAVSSAVVTLGPSRLPEKLNPVVKPLMESIRREENILFQKSAADHLCILMDLALAREPSPNPKIIANLVTYLCSDNGETGLECSSRCKDESSGGRAGDEVGGGILSLSSLTLPEIGKKLTKQEELAELESNKSCRIQKRGATFALTSIVAYFGADLPTKIPRLWELTFGVLESESDLSESKNPTESGQNVINALLVLEIISSSFHKKLYPTLVAQIDKLCSLLSHPDRAIRHMASRTLAEWASLMSDKVMPVLARDVLPQLETSGNDLARQGALEAVWCIVDKLGLNLLPYIVLLVVPVLGRMSDQQESVRMLASLTFATLVRLMPLEGSVPDPPNLPADLTLQKGEQRAFLEQLLNPAKIPKYEITVPINAELRPYQQAGVNWLGFLNKFKLHGILCDDMGLGKTLQSICILGSDHKYWEERYEADPCPQNVPPPSIVICPPTLTGHWVYEVDKFIGSEYLNPLHYHGPPTERNKLKPKVKTHNLVVASYDIVRNDIDFFSSIHWNYCILDEGHIIKNGKTKISRAIKQLPSRHRLILSGTPIQNNVLELWSLFDFLMPGFLGTEKQFSSRFGRPILVARDAKSSPKDQEAGALAMEALHRQALPFLLRRLKEDVLKDLPPKITQDYYCELSPIQEQLYEDFARTRAHQSLRDTFQENDPSKHSHIFQALQYLRKVCNHPKLVLTLQHPKFSSVMSSLAASKTTLNDIQHSAKLPALKQLLLDCGIGVVNPDGGSNNSVDNLPVVGQHRALIFCQLKVMLDILEHDLFKIHMPSVTYLRLDGSVPAGQRHSLVTRFNNDPSIDVLLLTTQVGGLGLNLTGADTVIFVEHDWNPMRDLQAMDRAHRIGQKKVVNVYRLITRGTLEEKIMGLQKFKLMTANTVISQENSAIETMATDQLLDLFVLEDASKKEDERAHKREDVGGIVGAYKNVLENMPELWEDKLYEEEQTVVFSVSVSSRLLCSLTFFSARVGRLIFRAGPRPRVSNWERNVNNENLVGILLSVVTIIAVLTVFVPSADGLSCYICRGDGSAESARRRDYIDDLIKENKANDAYRAKKDGAVPCTTFDSEAKNRDKYRAECPFHWEEPFCFASKSRGSGCGFKKAAATFGDELNMNGCNSKSYCVCNSDFCNTANNMNDASKRVVVTLLGVGYLVRGYFGSGGGF</sequence>
<dbReference type="InterPro" id="IPR022707">
    <property type="entry name" value="Mot1_central_dom"/>
</dbReference>
<dbReference type="Gene3D" id="3.40.50.10810">
    <property type="entry name" value="Tandem AAA-ATPase domain"/>
    <property type="match status" value="1"/>
</dbReference>
<evidence type="ECO:0000256" key="9">
    <source>
        <dbReference type="SAM" id="MobiDB-lite"/>
    </source>
</evidence>